<feature type="compositionally biased region" description="Basic and acidic residues" evidence="5">
    <location>
        <begin position="1636"/>
        <end position="1655"/>
    </location>
</feature>
<evidence type="ECO:0000259" key="6">
    <source>
        <dbReference type="PROSITE" id="PS51999"/>
    </source>
</evidence>
<keyword evidence="8" id="KW-0347">Helicase</keyword>
<sequence length="1662" mass="186145">MESQEFIVLYTHQKMKKSKVWQDGILKITHLGNKAILYDDKGGCLESLFLKCLEVKPGDDLESDRYLITVEEVKVAGSTAVKQDVIKEAPVLNSKRCMSSGRSLGCQLAGLKRKFTGFQGPRQVPKKTVITENSEPAASLESEKPGPVFLSPLYSTPPLFSTVGKKDTSNTPTDSENIVTYKNRERNGIPFSSVISTPSFKINPEVLCEENYVCSPISSVNKHSDPLLTDESMKRDSLVSHGLGVSQNIRSKAQILALLKSTSTSMSKERNSEIIGHFPQIQPHGSLEIPTEPNCLIEQEEFAEVKSTESLHNQHQSENAMRNKSRWAMYLSSQSSPVHSSTVDGKNAEKKPKTQEARKPLTTIVSQATPKSPHLNQDPHQMIKENKVEPSESLQSLQFFSLGSEEETAFLAVSPKQMERETCKDPKPVEFQGHQVKGSATSAVMVRGHSSQVECSQFLDSTVYESCTTNTCVLTPELPSTCMQIDFLQFPNEENFPKGDTSFTIEDNFQVIAEFNKDLIKNDSILDFPPKDSDHLHNYLDYNFKSTERTSWEKNKVMSPEQKISTLSPVSTLCFNSRDDDFMLEFSEEPLKAQTLPVMKKSSSLENKNLQRLSFEVSRTRAPPASGPPDLDSRSSMMGCDRLKASGSPIRSLCEESAVPSSSFGPKDQSEASFPNKSREVTPGDASLLDNTSTQSKWQKYQNIRQCNLTTPNRVDEKVTDGFHAEAVSGMHFSNTGARESDAVNESSLESVHLQMIKHMLQQQQDFSSQDSVCRRKTFSLNINQASKTEEIQNMLGEYACYNCSVTGDLQEVNDSELCFPSGQNVKSACLPQRHIHIPAVFQSPAHYKQIFTSCLTEHLNILLFGLAQRLHKALSKVDISFYTSSNGDKLKNVENNVPSCHHQQPAKLVMVKKEGPNKGRLFYTCDGPKADQCKFFKWFEEMTPGYLTQEKSLPSMVLSDIKSIGLYLRSQKIPLYEECQLFVRKGFDFQRKRYGKLKKFTTVDPEFYNEPKSKLYLKLSRKESSSTYSKDDLWVVSKTLDFELDTFIACSTFFGPSSINEVELLPLKGYSPSNWPANTVVHALLVCNASTELTSLRNIRDYFNPATLPLTQYLITMSSSTATGNKRVSKRKFIPPAFSNSNTKCELLSVEATLKLASELIQAHKLNEDQAAALIQIAQMMASRRSVEEAKELAVHTLPITIIHGVFGAGKSYLLAVVILFFVQLFEKCEALRVGNARPWKLLISSSTNVAVDRVLLGLLSLGFEKFVRVGSVRKIARPVLPYSLYAGSENENEQLKELHALMKEDLTPMERVYVRKSIEQHKLGTNKTLLKQVQVVGVTCAACPFPCMNDLKFPVVVLDECSQMTEPASLLPIARFECEKLILVGDPKQLPPTIQGSDAAHENGLEQTLFDRLCLMGHKPILLRTQYRCHPTISAIANDLFYEGHLVNGISATERSPLLEWLPTLCFYDVKGLEQIERGNSFHNVAEAAFTLKLIQSLVASGIAGAMIGVITLYKSQMHKLCHLLSAVDFNHPNMKAVQVSTVDAFQGAEKEIIILSCVRTRQVGFIDSEKRMNVALTRGRRHLLIVGNLACLRKNRLWGRVIQHCEGREGGLQHASQYEPQLDHLLKDYLEKQAEEKQKKKTEKDKLTDKKSYSQNDMV</sequence>
<dbReference type="InterPro" id="IPR052800">
    <property type="entry name" value="DNA_Repair_Helicase_ZGRF1"/>
</dbReference>
<dbReference type="PROSITE" id="PS51999">
    <property type="entry name" value="ZF_GRF"/>
    <property type="match status" value="1"/>
</dbReference>
<dbReference type="GO" id="GO:0004386">
    <property type="term" value="F:helicase activity"/>
    <property type="evidence" value="ECO:0007669"/>
    <property type="project" value="UniProtKB-KW"/>
</dbReference>
<keyword evidence="7" id="KW-1185">Reference proteome</keyword>
<dbReference type="Pfam" id="PF06839">
    <property type="entry name" value="Zn_ribbon_GRF"/>
    <property type="match status" value="1"/>
</dbReference>
<feature type="region of interest" description="Disordered" evidence="5">
    <location>
        <begin position="1636"/>
        <end position="1662"/>
    </location>
</feature>
<dbReference type="InterPro" id="IPR010666">
    <property type="entry name" value="Znf_GRF"/>
</dbReference>
<dbReference type="Pfam" id="PF10382">
    <property type="entry name" value="ZGRF1-like_N"/>
    <property type="match status" value="1"/>
</dbReference>
<feature type="compositionally biased region" description="Polar residues" evidence="5">
    <location>
        <begin position="363"/>
        <end position="379"/>
    </location>
</feature>
<proteinExistence type="predicted"/>
<dbReference type="InterPro" id="IPR018838">
    <property type="entry name" value="ZGRF1-like_N"/>
</dbReference>
<gene>
    <name evidence="8" type="primary">ZGRF1</name>
</gene>
<dbReference type="GeneID" id="110133764"/>
<dbReference type="Pfam" id="PF13086">
    <property type="entry name" value="AAA_11"/>
    <property type="match status" value="1"/>
</dbReference>
<evidence type="ECO:0000313" key="8">
    <source>
        <dbReference type="RefSeq" id="XP_070308398.1"/>
    </source>
</evidence>
<evidence type="ECO:0000256" key="2">
    <source>
        <dbReference type="ARBA" id="ARBA00022771"/>
    </source>
</evidence>
<dbReference type="InterPro" id="IPR041679">
    <property type="entry name" value="DNA2/NAM7-like_C"/>
</dbReference>
<accession>A0ABM4GYJ9</accession>
<evidence type="ECO:0000256" key="1">
    <source>
        <dbReference type="ARBA" id="ARBA00022723"/>
    </source>
</evidence>
<keyword evidence="8" id="KW-0547">Nucleotide-binding</keyword>
<evidence type="ECO:0000313" key="7">
    <source>
        <dbReference type="Proteomes" id="UP001652640"/>
    </source>
</evidence>
<evidence type="ECO:0000256" key="3">
    <source>
        <dbReference type="ARBA" id="ARBA00022833"/>
    </source>
</evidence>
<dbReference type="RefSeq" id="XP_070308398.1">
    <property type="nucleotide sequence ID" value="XM_070452297.1"/>
</dbReference>
<evidence type="ECO:0000256" key="5">
    <source>
        <dbReference type="SAM" id="MobiDB-lite"/>
    </source>
</evidence>
<dbReference type="Pfam" id="PF13087">
    <property type="entry name" value="AAA_12"/>
    <property type="match status" value="1"/>
</dbReference>
<feature type="region of interest" description="Disordered" evidence="5">
    <location>
        <begin position="614"/>
        <end position="642"/>
    </location>
</feature>
<keyword evidence="3" id="KW-0862">Zinc</keyword>
<name>A0ABM4GYJ9_ODOVR</name>
<keyword evidence="2 4" id="KW-0863">Zinc-finger</keyword>
<dbReference type="PANTHER" id="PTHR28535">
    <property type="entry name" value="ZINC FINGER GRF-TYPE CONTAINING 1"/>
    <property type="match status" value="1"/>
</dbReference>
<evidence type="ECO:0000256" key="4">
    <source>
        <dbReference type="PROSITE-ProRule" id="PRU01343"/>
    </source>
</evidence>
<reference evidence="7" key="1">
    <citation type="journal article" date="2022" name="J. Hered.">
        <title>A De Novo Chromosome-Level Genome Assembly of the White-Tailed Deer, Odocoileus Virginianus.</title>
        <authorList>
            <person name="London E.W."/>
            <person name="Roca A.L."/>
            <person name="Novakofski J.E."/>
            <person name="Mateus-Pinilla N.E."/>
        </authorList>
    </citation>
    <scope>NUCLEOTIDE SEQUENCE [LARGE SCALE GENOMIC DNA]</scope>
</reference>
<feature type="region of interest" description="Disordered" evidence="5">
    <location>
        <begin position="654"/>
        <end position="695"/>
    </location>
</feature>
<dbReference type="InterPro" id="IPR041677">
    <property type="entry name" value="DNA2/NAM7_AAA_11"/>
</dbReference>
<dbReference type="CDD" id="cd18808">
    <property type="entry name" value="SF1_C_Upf1"/>
    <property type="match status" value="1"/>
</dbReference>
<dbReference type="Gene3D" id="3.40.50.300">
    <property type="entry name" value="P-loop containing nucleotide triphosphate hydrolases"/>
    <property type="match status" value="2"/>
</dbReference>
<keyword evidence="8" id="KW-0378">Hydrolase</keyword>
<feature type="compositionally biased region" description="Basic and acidic residues" evidence="5">
    <location>
        <begin position="346"/>
        <end position="359"/>
    </location>
</feature>
<protein>
    <submittedName>
        <fullName evidence="8">5'-3' DNA helicase ZGRF1 isoform X8</fullName>
    </submittedName>
</protein>
<dbReference type="InterPro" id="IPR027417">
    <property type="entry name" value="P-loop_NTPase"/>
</dbReference>
<organism evidence="7 8">
    <name type="scientific">Odocoileus virginianus</name>
    <name type="common">White-tailed deer</name>
    <dbReference type="NCBI Taxonomy" id="9874"/>
    <lineage>
        <taxon>Eukaryota</taxon>
        <taxon>Metazoa</taxon>
        <taxon>Chordata</taxon>
        <taxon>Craniata</taxon>
        <taxon>Vertebrata</taxon>
        <taxon>Euteleostomi</taxon>
        <taxon>Mammalia</taxon>
        <taxon>Eutheria</taxon>
        <taxon>Laurasiatheria</taxon>
        <taxon>Artiodactyla</taxon>
        <taxon>Ruminantia</taxon>
        <taxon>Pecora</taxon>
        <taxon>Cervidae</taxon>
        <taxon>Odocoileinae</taxon>
        <taxon>Odocoileus</taxon>
    </lineage>
</organism>
<dbReference type="SUPFAM" id="SSF52540">
    <property type="entry name" value="P-loop containing nucleoside triphosphate hydrolases"/>
    <property type="match status" value="1"/>
</dbReference>
<feature type="region of interest" description="Disordered" evidence="5">
    <location>
        <begin position="333"/>
        <end position="379"/>
    </location>
</feature>
<dbReference type="InterPro" id="IPR047187">
    <property type="entry name" value="SF1_C_Upf1"/>
</dbReference>
<feature type="domain" description="GRF-type" evidence="6">
    <location>
        <begin position="901"/>
        <end position="943"/>
    </location>
</feature>
<keyword evidence="1" id="KW-0479">Metal-binding</keyword>
<dbReference type="Proteomes" id="UP001652640">
    <property type="component" value="Chromosome 21"/>
</dbReference>
<dbReference type="PANTHER" id="PTHR28535:SF1">
    <property type="entry name" value="PROTEIN ZGRF1"/>
    <property type="match status" value="1"/>
</dbReference>
<keyword evidence="8" id="KW-0067">ATP-binding</keyword>
<reference evidence="8" key="2">
    <citation type="submission" date="2025-08" db="UniProtKB">
        <authorList>
            <consortium name="RefSeq"/>
        </authorList>
    </citation>
    <scope>IDENTIFICATION</scope>
    <source>
        <tissue evidence="8">Tongue muscle</tissue>
    </source>
</reference>